<evidence type="ECO:0000313" key="2">
    <source>
        <dbReference type="EMBL" id="WAS99613.1"/>
    </source>
</evidence>
<evidence type="ECO:0000313" key="3">
    <source>
        <dbReference type="Proteomes" id="UP001164459"/>
    </source>
</evidence>
<organism evidence="2 3">
    <name type="scientific">Nannocystis punicea</name>
    <dbReference type="NCBI Taxonomy" id="2995304"/>
    <lineage>
        <taxon>Bacteria</taxon>
        <taxon>Pseudomonadati</taxon>
        <taxon>Myxococcota</taxon>
        <taxon>Polyangia</taxon>
        <taxon>Nannocystales</taxon>
        <taxon>Nannocystaceae</taxon>
        <taxon>Nannocystis</taxon>
    </lineage>
</organism>
<accession>A0ABY7HJS6</accession>
<protein>
    <submittedName>
        <fullName evidence="2">Uncharacterized protein</fullName>
    </submittedName>
</protein>
<name>A0ABY7HJS6_9BACT</name>
<reference evidence="2" key="1">
    <citation type="submission" date="2022-11" db="EMBL/GenBank/DDBJ databases">
        <title>Minimal conservation of predation-associated metabolite biosynthetic gene clusters underscores biosynthetic potential of Myxococcota including descriptions for ten novel species: Archangium lansinium sp. nov., Myxococcus landrumus sp. nov., Nannocystis bai.</title>
        <authorList>
            <person name="Ahearne A."/>
            <person name="Stevens C."/>
            <person name="Dowd S."/>
        </authorList>
    </citation>
    <scope>NUCLEOTIDE SEQUENCE</scope>
    <source>
        <strain evidence="2">Fl3</strain>
    </source>
</reference>
<dbReference type="Proteomes" id="UP001164459">
    <property type="component" value="Chromosome"/>
</dbReference>
<feature type="region of interest" description="Disordered" evidence="1">
    <location>
        <begin position="66"/>
        <end position="88"/>
    </location>
</feature>
<proteinExistence type="predicted"/>
<sequence length="88" mass="9684">MQLGEEGLRARELLAGERRHAHAGVGEPQLPTLALVQRRADLLAEAGDPLEQGGLRQSDDLRRAGEVEGLGEGHERAQQLAVEYRHDR</sequence>
<dbReference type="EMBL" id="CP114040">
    <property type="protein sequence ID" value="WAS99613.1"/>
    <property type="molecule type" value="Genomic_DNA"/>
</dbReference>
<keyword evidence="3" id="KW-1185">Reference proteome</keyword>
<evidence type="ECO:0000256" key="1">
    <source>
        <dbReference type="SAM" id="MobiDB-lite"/>
    </source>
</evidence>
<gene>
    <name evidence="2" type="ORF">O0S08_25020</name>
</gene>